<dbReference type="SUPFAM" id="SSF161098">
    <property type="entry name" value="MetI-like"/>
    <property type="match status" value="1"/>
</dbReference>
<dbReference type="KEGG" id="dka:DKAM_0396"/>
<evidence type="ECO:0000256" key="4">
    <source>
        <dbReference type="ARBA" id="ARBA00022692"/>
    </source>
</evidence>
<comment type="subcellular location">
    <subcellularLocation>
        <location evidence="1 7">Cell membrane</location>
        <topology evidence="1 7">Multi-pass membrane protein</topology>
    </subcellularLocation>
</comment>
<evidence type="ECO:0000256" key="1">
    <source>
        <dbReference type="ARBA" id="ARBA00004651"/>
    </source>
</evidence>
<keyword evidence="5 7" id="KW-1133">Transmembrane helix</keyword>
<dbReference type="PANTHER" id="PTHR30465">
    <property type="entry name" value="INNER MEMBRANE ABC TRANSPORTER"/>
    <property type="match status" value="1"/>
</dbReference>
<feature type="transmembrane region" description="Helical" evidence="7">
    <location>
        <begin position="231"/>
        <end position="253"/>
    </location>
</feature>
<protein>
    <submittedName>
        <fullName evidence="9">Binding-protein-dependent transport systems inner membrane component</fullName>
    </submittedName>
</protein>
<dbReference type="eggNOG" id="arCOG00751">
    <property type="taxonomic scope" value="Archaea"/>
</dbReference>
<sequence length="368" mass="41112">MPGAGYYIARRGVVLLVSYVAIIIIIAAILELSGYATQIYQAVINELVRADVDALVKARQGQVDPAYIQEYRQNRTIEYMKQYGLIDENGNPVPSYVRMWKLAFNALTFNFGKTKEDLVAMVVPTMPPASITYIISVVLPRTIIVVTVGELIVVAIALLVGPRIAYRHGTFLDRVVVAYAALTSAIPLWWLAMLFIRVFGYQLGWFPTSLRGVTTPLNNFWSNPAQNFVTILWYITPPLTVFTIISLGGWLYGVRAMVLRIVREDYVMVAKAKGLPERDITRKYVMRPSLAPILTNVILALAGTLGGMIITESVFDWPGMGTLYYAAITTGDAETIVALFVIYVGVYLIARFILEILYVLVDPRVRVR</sequence>
<dbReference type="PROSITE" id="PS50928">
    <property type="entry name" value="ABC_TM1"/>
    <property type="match status" value="1"/>
</dbReference>
<evidence type="ECO:0000256" key="2">
    <source>
        <dbReference type="ARBA" id="ARBA00022448"/>
    </source>
</evidence>
<dbReference type="AlphaFoldDB" id="B8D3P1"/>
<dbReference type="GO" id="GO:0055085">
    <property type="term" value="P:transmembrane transport"/>
    <property type="evidence" value="ECO:0007669"/>
    <property type="project" value="InterPro"/>
</dbReference>
<comment type="similarity">
    <text evidence="7">Belongs to the binding-protein-dependent transport system permease family.</text>
</comment>
<keyword evidence="3" id="KW-1003">Cell membrane</keyword>
<evidence type="ECO:0000256" key="5">
    <source>
        <dbReference type="ARBA" id="ARBA00022989"/>
    </source>
</evidence>
<dbReference type="Proteomes" id="UP000006903">
    <property type="component" value="Chromosome"/>
</dbReference>
<dbReference type="RefSeq" id="WP_012608064.1">
    <property type="nucleotide sequence ID" value="NC_011766.1"/>
</dbReference>
<evidence type="ECO:0000256" key="7">
    <source>
        <dbReference type="RuleBase" id="RU363032"/>
    </source>
</evidence>
<accession>B8D3P1</accession>
<dbReference type="InterPro" id="IPR035906">
    <property type="entry name" value="MetI-like_sf"/>
</dbReference>
<feature type="transmembrane region" description="Helical" evidence="7">
    <location>
        <begin position="12"/>
        <end position="30"/>
    </location>
</feature>
<feature type="domain" description="ABC transmembrane type-1" evidence="8">
    <location>
        <begin position="139"/>
        <end position="354"/>
    </location>
</feature>
<evidence type="ECO:0000313" key="9">
    <source>
        <dbReference type="EMBL" id="ACL10722.1"/>
    </source>
</evidence>
<evidence type="ECO:0000256" key="6">
    <source>
        <dbReference type="ARBA" id="ARBA00023136"/>
    </source>
</evidence>
<dbReference type="PANTHER" id="PTHR30465:SF45">
    <property type="entry name" value="BINDING-PROTEIN-DEPENDENT TRANSPORT SYSTEMS INNER MEMBRANE COMPONENT"/>
    <property type="match status" value="1"/>
</dbReference>
<evidence type="ECO:0000256" key="3">
    <source>
        <dbReference type="ARBA" id="ARBA00022475"/>
    </source>
</evidence>
<evidence type="ECO:0000313" key="10">
    <source>
        <dbReference type="Proteomes" id="UP000006903"/>
    </source>
</evidence>
<keyword evidence="4 7" id="KW-0812">Transmembrane</keyword>
<keyword evidence="6 7" id="KW-0472">Membrane</keyword>
<dbReference type="GO" id="GO:0005886">
    <property type="term" value="C:plasma membrane"/>
    <property type="evidence" value="ECO:0007669"/>
    <property type="project" value="UniProtKB-SubCell"/>
</dbReference>
<feature type="transmembrane region" description="Helical" evidence="7">
    <location>
        <begin position="335"/>
        <end position="361"/>
    </location>
</feature>
<dbReference type="CDD" id="cd06261">
    <property type="entry name" value="TM_PBP2"/>
    <property type="match status" value="1"/>
</dbReference>
<evidence type="ECO:0000259" key="8">
    <source>
        <dbReference type="PROSITE" id="PS50928"/>
    </source>
</evidence>
<proteinExistence type="inferred from homology"/>
<dbReference type="InterPro" id="IPR000515">
    <property type="entry name" value="MetI-like"/>
</dbReference>
<feature type="transmembrane region" description="Helical" evidence="7">
    <location>
        <begin position="131"/>
        <end position="159"/>
    </location>
</feature>
<keyword evidence="2 7" id="KW-0813">Transport</keyword>
<feature type="transmembrane region" description="Helical" evidence="7">
    <location>
        <begin position="171"/>
        <end position="196"/>
    </location>
</feature>
<feature type="transmembrane region" description="Helical" evidence="7">
    <location>
        <begin position="293"/>
        <end position="315"/>
    </location>
</feature>
<organism evidence="9 10">
    <name type="scientific">Desulfurococcus amylolyticus (strain DSM 18924 / JCM 16383 / VKM B-2413 / 1221n)</name>
    <name type="common">Desulfurococcus kamchatkensis</name>
    <dbReference type="NCBI Taxonomy" id="490899"/>
    <lineage>
        <taxon>Archaea</taxon>
        <taxon>Thermoproteota</taxon>
        <taxon>Thermoprotei</taxon>
        <taxon>Desulfurococcales</taxon>
        <taxon>Desulfurococcaceae</taxon>
        <taxon>Desulfurococcus</taxon>
    </lineage>
</organism>
<dbReference type="EMBL" id="CP001140">
    <property type="protein sequence ID" value="ACL10722.1"/>
    <property type="molecule type" value="Genomic_DNA"/>
</dbReference>
<dbReference type="Gene3D" id="1.10.3720.10">
    <property type="entry name" value="MetI-like"/>
    <property type="match status" value="1"/>
</dbReference>
<gene>
    <name evidence="9" type="ordered locus">DKAM_0396</name>
</gene>
<dbReference type="HOGENOM" id="CLU_036879_1_0_2"/>
<dbReference type="STRING" id="490899.DKAM_0396"/>
<name>B8D3P1_DESA1</name>
<reference evidence="9 10" key="1">
    <citation type="journal article" date="2009" name="J. Bacteriol.">
        <title>Complete genome sequence of the anaerobic, protein-degrading hyperthermophilic crenarchaeon Desulfurococcus kamchatkensis.</title>
        <authorList>
            <person name="Ravin N.V."/>
            <person name="Mardanov A.V."/>
            <person name="Beletsky A.V."/>
            <person name="Kublanov I.V."/>
            <person name="Kolganova T.V."/>
            <person name="Lebedinsky A.V."/>
            <person name="Chernyh N.A."/>
            <person name="Bonch-Osmolovskaya E.A."/>
            <person name="Skryabin K.G."/>
        </authorList>
    </citation>
    <scope>NUCLEOTIDE SEQUENCE [LARGE SCALE GENOMIC DNA]</scope>
    <source>
        <strain evidence="10">DSM 18924 / JCM 16383 / VKM B-2413 / 1221n</strain>
    </source>
</reference>
<dbReference type="Pfam" id="PF00528">
    <property type="entry name" value="BPD_transp_1"/>
    <property type="match status" value="1"/>
</dbReference>
<dbReference type="GeneID" id="7170647"/>